<dbReference type="RefSeq" id="WP_087288777.1">
    <property type="nucleotide sequence ID" value="NZ_NFJD01000003.1"/>
</dbReference>
<dbReference type="AlphaFoldDB" id="A0A1Y4DG63"/>
<organism evidence="1 2">
    <name type="scientific">Candidatus Avelusimicrobium gallicola</name>
    <dbReference type="NCBI Taxonomy" id="2562704"/>
    <lineage>
        <taxon>Bacteria</taxon>
        <taxon>Pseudomonadati</taxon>
        <taxon>Elusimicrobiota</taxon>
        <taxon>Elusimicrobia</taxon>
        <taxon>Elusimicrobiales</taxon>
        <taxon>Elusimicrobiaceae</taxon>
        <taxon>Candidatus Avelusimicrobium</taxon>
    </lineage>
</organism>
<gene>
    <name evidence="1" type="ORF">B5F75_05515</name>
</gene>
<comment type="caution">
    <text evidence="1">The sequence shown here is derived from an EMBL/GenBank/DDBJ whole genome shotgun (WGS) entry which is preliminary data.</text>
</comment>
<accession>A0A1Y4DG63</accession>
<evidence type="ECO:0000313" key="2">
    <source>
        <dbReference type="Proteomes" id="UP000196368"/>
    </source>
</evidence>
<sequence length="180" mass="19284">MAGTPSKECQNIVLSGIKKMLIAPLGAEKTAARDVGFTNGNVTLTAAFEYADVMVDQSLIPVRRIATAVNYNFAAPLASMSLENLAIGLGVEFGENGQATLAQERYYQVWLETDGPVNDEGEKAVREIYFPKIALGGTTELAFSRTDAQTANLEGVIINCPTEDGNANFLQITDTYPEAA</sequence>
<dbReference type="Proteomes" id="UP000196368">
    <property type="component" value="Unassembled WGS sequence"/>
</dbReference>
<proteinExistence type="predicted"/>
<protein>
    <recommendedName>
        <fullName evidence="3">Phage tail protein</fullName>
    </recommendedName>
</protein>
<name>A0A1Y4DG63_9BACT</name>
<dbReference type="EMBL" id="NFJD01000003">
    <property type="protein sequence ID" value="OUO56649.1"/>
    <property type="molecule type" value="Genomic_DNA"/>
</dbReference>
<evidence type="ECO:0008006" key="3">
    <source>
        <dbReference type="Google" id="ProtNLM"/>
    </source>
</evidence>
<keyword evidence="2" id="KW-1185">Reference proteome</keyword>
<reference evidence="2" key="1">
    <citation type="submission" date="2017-04" db="EMBL/GenBank/DDBJ databases">
        <title>Function of individual gut microbiota members based on whole genome sequencing of pure cultures obtained from chicken caecum.</title>
        <authorList>
            <person name="Medvecky M."/>
            <person name="Cejkova D."/>
            <person name="Polansky O."/>
            <person name="Karasova D."/>
            <person name="Kubasova T."/>
            <person name="Cizek A."/>
            <person name="Rychlik I."/>
        </authorList>
    </citation>
    <scope>NUCLEOTIDE SEQUENCE [LARGE SCALE GENOMIC DNA]</scope>
    <source>
        <strain evidence="2">An273</strain>
    </source>
</reference>
<evidence type="ECO:0000313" key="1">
    <source>
        <dbReference type="EMBL" id="OUO56649.1"/>
    </source>
</evidence>